<name>A0ABP8PXF4_9GAMM</name>
<gene>
    <name evidence="2" type="ORF">GCM10023095_05330</name>
</gene>
<organism evidence="2 3">
    <name type="scientific">Pseudaeromonas paramecii</name>
    <dbReference type="NCBI Taxonomy" id="2138166"/>
    <lineage>
        <taxon>Bacteria</taxon>
        <taxon>Pseudomonadati</taxon>
        <taxon>Pseudomonadota</taxon>
        <taxon>Gammaproteobacteria</taxon>
        <taxon>Aeromonadales</taxon>
        <taxon>Aeromonadaceae</taxon>
        <taxon>Pseudaeromonas</taxon>
    </lineage>
</organism>
<dbReference type="EMBL" id="BAABFC010000003">
    <property type="protein sequence ID" value="GAA4494161.1"/>
    <property type="molecule type" value="Genomic_DNA"/>
</dbReference>
<evidence type="ECO:0000256" key="1">
    <source>
        <dbReference type="SAM" id="Phobius"/>
    </source>
</evidence>
<reference evidence="3" key="1">
    <citation type="journal article" date="2019" name="Int. J. Syst. Evol. Microbiol.">
        <title>The Global Catalogue of Microorganisms (GCM) 10K type strain sequencing project: providing services to taxonomists for standard genome sequencing and annotation.</title>
        <authorList>
            <consortium name="The Broad Institute Genomics Platform"/>
            <consortium name="The Broad Institute Genome Sequencing Center for Infectious Disease"/>
            <person name="Wu L."/>
            <person name="Ma J."/>
        </authorList>
    </citation>
    <scope>NUCLEOTIDE SEQUENCE [LARGE SCALE GENOMIC DNA]</scope>
    <source>
        <strain evidence="3">JCM 32226</strain>
    </source>
</reference>
<evidence type="ECO:0000313" key="2">
    <source>
        <dbReference type="EMBL" id="GAA4494161.1"/>
    </source>
</evidence>
<comment type="caution">
    <text evidence="2">The sequence shown here is derived from an EMBL/GenBank/DDBJ whole genome shotgun (WGS) entry which is preliminary data.</text>
</comment>
<feature type="transmembrane region" description="Helical" evidence="1">
    <location>
        <begin position="128"/>
        <end position="147"/>
    </location>
</feature>
<evidence type="ECO:0000313" key="3">
    <source>
        <dbReference type="Proteomes" id="UP001501321"/>
    </source>
</evidence>
<sequence>MRLLAWSLLCALLLLALGWGRIQWQWHQQLMAELPPKVAASLVNSQDRQTSLERSTLRLAQMTLTPRDGPGWLFAPPQLTELALEQAGEAGSPVGGEAPPFWRGACWPLDGQRLCAHWQLQLVPSPSGVALTSLLMGGLLSLAGILLPSPRRWRRWQWRHKLARQGVSPAKAPQLAASLQADPARLQQAQDFAAAAACSLEAALDWLAHADWPGLDASGRDWLALALRQGLAAETALAVACHPPQLHFDLAARQVVIHGLPLRLSRTPLLYFYWYAQRRRAGLPGYVNPASHRPDRAQGQALAALMRQHGGHGKAIAELEAQGLRSKTLDQNRNRIRDELRQALGPLAEPYLFDSTRDGATARYCHGLLIPAEQIGGILDESLLINEIGT</sequence>
<accession>A0ABP8PXF4</accession>
<dbReference type="Proteomes" id="UP001501321">
    <property type="component" value="Unassembled WGS sequence"/>
</dbReference>
<protein>
    <submittedName>
        <fullName evidence="2">Uncharacterized protein</fullName>
    </submittedName>
</protein>
<keyword evidence="3" id="KW-1185">Reference proteome</keyword>
<proteinExistence type="predicted"/>
<keyword evidence="1" id="KW-0812">Transmembrane</keyword>
<keyword evidence="1" id="KW-0472">Membrane</keyword>
<keyword evidence="1" id="KW-1133">Transmembrane helix</keyword>